<feature type="region of interest" description="Disordered" evidence="2">
    <location>
        <begin position="384"/>
        <end position="419"/>
    </location>
</feature>
<comment type="caution">
    <text evidence="4">The sequence shown here is derived from an EMBL/GenBank/DDBJ whole genome shotgun (WGS) entry which is preliminary data.</text>
</comment>
<feature type="compositionally biased region" description="Pro residues" evidence="2">
    <location>
        <begin position="1"/>
        <end position="16"/>
    </location>
</feature>
<evidence type="ECO:0000259" key="3">
    <source>
        <dbReference type="Pfam" id="PF20231"/>
    </source>
</evidence>
<feature type="coiled-coil region" evidence="1">
    <location>
        <begin position="73"/>
        <end position="110"/>
    </location>
</feature>
<gene>
    <name evidence="4" type="ORF">RSOL_095430</name>
</gene>
<sequence>MFSPYQLPPSSPPPRSSSPEVPLVLAKSRAPGALGWEDCLVEEEDEGWATDDEDIVAQGDVSIVENVRSPRTRASIRAKKRERKKKLENIEEAQQRLNEATQEKDNKSKTRLKNLTRIVKNMLHELDSAKFTFGDLLLHFFDPALQPGETRWESFWKSNTNFEDMMDLIVGAHNATPSGCKRARHWALKLIYQSYVFDYDLESLHGHLESHCPTMLEIVAAFSTSRRQKRAATNPNAKERVRKVNRKKVSKQTMGHKDVQENGTCATLYRPPGITADNLNLDELRKGYAEAPPPDITDLDLTPDEYILLNKSNLHTVLSIIIDHGGDEYAKFKKYLEAECPESNEKMPIERTAAYPIPAMNVNEGRVDGIIQVDQLIRKELASPPKAAEKAAEGVEPLSPAPPPVSQPSPSQSNPSNPRLVRLYAGDQLTLAHLRSAIAWKLGSELTEHSLDDIELVPGLFHVEMTAVSMILEQYWNNTANSSLNPGSLRFHNTILGRKPITITNAPPFRTSLDLISVSLYARVLAGLPISAGFSSWDEFTTDLMSTNGVSLGIYEAAWNRLCGFTKIFLETFVNRREAATLRRARQECNHAPTDSNICKMHQSLEGFQSLQRE</sequence>
<evidence type="ECO:0000313" key="4">
    <source>
        <dbReference type="EMBL" id="EUC55171.1"/>
    </source>
</evidence>
<dbReference type="Pfam" id="PF20231">
    <property type="entry name" value="DUF6589"/>
    <property type="match status" value="1"/>
</dbReference>
<evidence type="ECO:0000256" key="1">
    <source>
        <dbReference type="SAM" id="Coils"/>
    </source>
</evidence>
<dbReference type="EMBL" id="JATN01000322">
    <property type="protein sequence ID" value="EUC55171.1"/>
    <property type="molecule type" value="Genomic_DNA"/>
</dbReference>
<evidence type="ECO:0000313" key="5">
    <source>
        <dbReference type="Proteomes" id="UP000030108"/>
    </source>
</evidence>
<dbReference type="AlphaFoldDB" id="X8J1M6"/>
<feature type="region of interest" description="Disordered" evidence="2">
    <location>
        <begin position="1"/>
        <end position="21"/>
    </location>
</feature>
<feature type="domain" description="DUF6589" evidence="3">
    <location>
        <begin position="291"/>
        <end position="590"/>
    </location>
</feature>
<keyword evidence="1" id="KW-0175">Coiled coil</keyword>
<feature type="compositionally biased region" description="Low complexity" evidence="2">
    <location>
        <begin position="408"/>
        <end position="418"/>
    </location>
</feature>
<dbReference type="Proteomes" id="UP000030108">
    <property type="component" value="Unassembled WGS sequence"/>
</dbReference>
<feature type="compositionally biased region" description="Basic and acidic residues" evidence="2">
    <location>
        <begin position="384"/>
        <end position="393"/>
    </location>
</feature>
<reference evidence="5" key="1">
    <citation type="journal article" date="2014" name="Genome Announc.">
        <title>Draft genome sequence of the plant-pathogenic soil fungus Rhizoctonia solani anastomosis group 3 strain Rhs1AP.</title>
        <authorList>
            <person name="Cubeta M.A."/>
            <person name="Thomas E."/>
            <person name="Dean R.A."/>
            <person name="Jabaji S."/>
            <person name="Neate S.M."/>
            <person name="Tavantzis S."/>
            <person name="Toda T."/>
            <person name="Vilgalys R."/>
            <person name="Bharathan N."/>
            <person name="Fedorova-Abrams N."/>
            <person name="Pakala S.B."/>
            <person name="Pakala S.M."/>
            <person name="Zafar N."/>
            <person name="Joardar V."/>
            <person name="Losada L."/>
            <person name="Nierman W.C."/>
        </authorList>
    </citation>
    <scope>NUCLEOTIDE SEQUENCE [LARGE SCALE GENOMIC DNA]</scope>
    <source>
        <strain evidence="5">AG-3</strain>
    </source>
</reference>
<organism evidence="4 5">
    <name type="scientific">Rhizoctonia solani AG-3 Rhs1AP</name>
    <dbReference type="NCBI Taxonomy" id="1086054"/>
    <lineage>
        <taxon>Eukaryota</taxon>
        <taxon>Fungi</taxon>
        <taxon>Dikarya</taxon>
        <taxon>Basidiomycota</taxon>
        <taxon>Agaricomycotina</taxon>
        <taxon>Agaricomycetes</taxon>
        <taxon>Cantharellales</taxon>
        <taxon>Ceratobasidiaceae</taxon>
        <taxon>Rhizoctonia</taxon>
    </lineage>
</organism>
<proteinExistence type="predicted"/>
<dbReference type="InterPro" id="IPR046496">
    <property type="entry name" value="DUF6589"/>
</dbReference>
<evidence type="ECO:0000256" key="2">
    <source>
        <dbReference type="SAM" id="MobiDB-lite"/>
    </source>
</evidence>
<accession>X8J1M6</accession>
<dbReference type="OrthoDB" id="2496395at2759"/>
<name>X8J1M6_9AGAM</name>
<feature type="non-terminal residue" evidence="4">
    <location>
        <position position="614"/>
    </location>
</feature>
<protein>
    <recommendedName>
        <fullName evidence="3">DUF6589 domain-containing protein</fullName>
    </recommendedName>
</protein>